<gene>
    <name evidence="2" type="ORF">SAMN05444277_106192</name>
</gene>
<dbReference type="EMBL" id="FOXQ01000006">
    <property type="protein sequence ID" value="SFQ19184.1"/>
    <property type="molecule type" value="Genomic_DNA"/>
</dbReference>
<name>A0A1I5WHF2_9BACT</name>
<sequence>MSTVVSLPCTDESLFSKLIFEMNVQIFIPCFIDQLYPSVGFNMVKVLEKAGCNVSYNTNQTCCGQAGFNAGFWGESKDVCKKFLKDFSGNDYIVGPSASCVGFVKNYYEKLFENTIQQAEVEDIKKRIYEFSDFLVNVLHYTDFNASFNATATYHDSCAALRECHIKQEPRTLLKNVKGLQLVEMNDVETCCGFGGSFAVKFEPISIAMADQKITNAIETNAEYIISTDMSCLMHIDGCIKNKQVNLKVLHLADVLANF</sequence>
<protein>
    <submittedName>
        <fullName evidence="2">L-lactate dehydrogenase complex protein LldE</fullName>
    </submittedName>
</protein>
<dbReference type="GO" id="GO:0016491">
    <property type="term" value="F:oxidoreductase activity"/>
    <property type="evidence" value="ECO:0007669"/>
    <property type="project" value="UniProtKB-ARBA"/>
</dbReference>
<dbReference type="AlphaFoldDB" id="A0A1I5WHF2"/>
<organism evidence="2 3">
    <name type="scientific">Parafilimonas terrae</name>
    <dbReference type="NCBI Taxonomy" id="1465490"/>
    <lineage>
        <taxon>Bacteria</taxon>
        <taxon>Pseudomonadati</taxon>
        <taxon>Bacteroidota</taxon>
        <taxon>Chitinophagia</taxon>
        <taxon>Chitinophagales</taxon>
        <taxon>Chitinophagaceae</taxon>
        <taxon>Parafilimonas</taxon>
    </lineage>
</organism>
<feature type="domain" description="Cysteine-rich" evidence="1">
    <location>
        <begin position="153"/>
        <end position="237"/>
    </location>
</feature>
<keyword evidence="3" id="KW-1185">Reference proteome</keyword>
<proteinExistence type="predicted"/>
<dbReference type="PANTHER" id="PTHR30296:SF0">
    <property type="entry name" value="LACTATE UTILIZATION PROTEIN A"/>
    <property type="match status" value="1"/>
</dbReference>
<dbReference type="Proteomes" id="UP000199031">
    <property type="component" value="Unassembled WGS sequence"/>
</dbReference>
<accession>A0A1I5WHF2</accession>
<evidence type="ECO:0000313" key="2">
    <source>
        <dbReference type="EMBL" id="SFQ19184.1"/>
    </source>
</evidence>
<reference evidence="2 3" key="1">
    <citation type="submission" date="2016-10" db="EMBL/GenBank/DDBJ databases">
        <authorList>
            <person name="de Groot N.N."/>
        </authorList>
    </citation>
    <scope>NUCLEOTIDE SEQUENCE [LARGE SCALE GENOMIC DNA]</scope>
    <source>
        <strain evidence="2 3">DSM 28286</strain>
    </source>
</reference>
<evidence type="ECO:0000313" key="3">
    <source>
        <dbReference type="Proteomes" id="UP000199031"/>
    </source>
</evidence>
<dbReference type="InterPro" id="IPR004017">
    <property type="entry name" value="Cys_rich_dom"/>
</dbReference>
<dbReference type="Pfam" id="PF02754">
    <property type="entry name" value="CCG"/>
    <property type="match status" value="2"/>
</dbReference>
<feature type="domain" description="Cysteine-rich" evidence="1">
    <location>
        <begin position="24"/>
        <end position="103"/>
    </location>
</feature>
<dbReference type="STRING" id="1465490.SAMN05444277_106192"/>
<dbReference type="GO" id="GO:0005829">
    <property type="term" value="C:cytosol"/>
    <property type="evidence" value="ECO:0007669"/>
    <property type="project" value="TreeGrafter"/>
</dbReference>
<evidence type="ECO:0000259" key="1">
    <source>
        <dbReference type="Pfam" id="PF02754"/>
    </source>
</evidence>
<dbReference type="PANTHER" id="PTHR30296">
    <property type="entry name" value="UNCHARACTERIZED PROTEIN YKGE"/>
    <property type="match status" value="1"/>
</dbReference>